<evidence type="ECO:0000313" key="3">
    <source>
        <dbReference type="Proteomes" id="UP000818029"/>
    </source>
</evidence>
<feature type="domain" description="Reverse transcriptase" evidence="2">
    <location>
        <begin position="291"/>
        <end position="363"/>
    </location>
</feature>
<sequence>MGSMPNLDVSETPVSPATETGSQSHSTGDDVLSEAMLRTLERVARPHSGARVQRSVTKRLRSNGAELFRVVTGVTPSVAEYWLEARERTMNDLDCTPKHKFKSVVSLLCDKVYQRWLTVEEGDRSVVEYEAKVLRLSRYALGMAASEYERYVRFDDGLRDNLMALISPQKEREFVVLVKKAKIVEDVKHVERQNKDRERGKNKRDSKPSSSVQRHIGFTHSHVASTVSENFGVTVESTSSEIIVLMSITPNYMALKELTELKAQLQELLDRSFIRLNVPSWGVPLRVKEANFYKTAYRTHYGHYEFLLMPFGLMNASTTIMDLMNRVFQRYPDQFVMVFIDDILVYSKTMDEHDKHLRVVLQIL</sequence>
<dbReference type="PaxDb" id="3635-A0A1U8NG57"/>
<evidence type="ECO:0000259" key="2">
    <source>
        <dbReference type="Pfam" id="PF00078"/>
    </source>
</evidence>
<feature type="compositionally biased region" description="Polar residues" evidence="1">
    <location>
        <begin position="12"/>
        <end position="26"/>
    </location>
</feature>
<feature type="compositionally biased region" description="Basic and acidic residues" evidence="1">
    <location>
        <begin position="191"/>
        <end position="207"/>
    </location>
</feature>
<gene>
    <name evidence="4" type="primary">LOC107948017</name>
</gene>
<name>A0A1U8NG57_GOSHI</name>
<protein>
    <recommendedName>
        <fullName evidence="2">Reverse transcriptase domain-containing protein</fullName>
    </recommendedName>
</protein>
<dbReference type="Proteomes" id="UP000818029">
    <property type="component" value="Chromosome A04"/>
</dbReference>
<dbReference type="AlphaFoldDB" id="A0A1U8NG57"/>
<evidence type="ECO:0000256" key="1">
    <source>
        <dbReference type="SAM" id="MobiDB-lite"/>
    </source>
</evidence>
<dbReference type="PANTHER" id="PTHR24559">
    <property type="entry name" value="TRANSPOSON TY3-I GAG-POL POLYPROTEIN"/>
    <property type="match status" value="1"/>
</dbReference>
<keyword evidence="3" id="KW-1185">Reference proteome</keyword>
<reference evidence="3" key="1">
    <citation type="journal article" date="2020" name="Nat. Genet.">
        <title>Genomic diversifications of five Gossypium allopolyploid species and their impact on cotton improvement.</title>
        <authorList>
            <person name="Chen Z.J."/>
            <person name="Sreedasyam A."/>
            <person name="Ando A."/>
            <person name="Song Q."/>
            <person name="De Santiago L.M."/>
            <person name="Hulse-Kemp A.M."/>
            <person name="Ding M."/>
            <person name="Ye W."/>
            <person name="Kirkbride R.C."/>
            <person name="Jenkins J."/>
            <person name="Plott C."/>
            <person name="Lovell J."/>
            <person name="Lin Y.M."/>
            <person name="Vaughn R."/>
            <person name="Liu B."/>
            <person name="Simpson S."/>
            <person name="Scheffler B.E."/>
            <person name="Wen L."/>
            <person name="Saski C.A."/>
            <person name="Grover C.E."/>
            <person name="Hu G."/>
            <person name="Conover J.L."/>
            <person name="Carlson J.W."/>
            <person name="Shu S."/>
            <person name="Boston L.B."/>
            <person name="Williams M."/>
            <person name="Peterson D.G."/>
            <person name="McGee K."/>
            <person name="Jones D.C."/>
            <person name="Wendel J.F."/>
            <person name="Stelly D.M."/>
            <person name="Grimwood J."/>
            <person name="Schmutz J."/>
        </authorList>
    </citation>
    <scope>NUCLEOTIDE SEQUENCE [LARGE SCALE GENOMIC DNA]</scope>
    <source>
        <strain evidence="3">cv. TM-1</strain>
    </source>
</reference>
<dbReference type="RefSeq" id="XP_016737990.1">
    <property type="nucleotide sequence ID" value="XM_016882501.1"/>
</dbReference>
<dbReference type="PANTHER" id="PTHR24559:SF447">
    <property type="entry name" value="RNA-DIRECTED DNA POLYMERASE HOMOLOG"/>
    <property type="match status" value="1"/>
</dbReference>
<feature type="region of interest" description="Disordered" evidence="1">
    <location>
        <begin position="191"/>
        <end position="213"/>
    </location>
</feature>
<dbReference type="InterPro" id="IPR043128">
    <property type="entry name" value="Rev_trsase/Diguanyl_cyclase"/>
</dbReference>
<dbReference type="GeneID" id="107948017"/>
<dbReference type="KEGG" id="ghi:107948017"/>
<dbReference type="Pfam" id="PF00078">
    <property type="entry name" value="RVT_1"/>
    <property type="match status" value="1"/>
</dbReference>
<dbReference type="SUPFAM" id="SSF56672">
    <property type="entry name" value="DNA/RNA polymerases"/>
    <property type="match status" value="1"/>
</dbReference>
<organism evidence="3 4">
    <name type="scientific">Gossypium hirsutum</name>
    <name type="common">Upland cotton</name>
    <name type="synonym">Gossypium mexicanum</name>
    <dbReference type="NCBI Taxonomy" id="3635"/>
    <lineage>
        <taxon>Eukaryota</taxon>
        <taxon>Viridiplantae</taxon>
        <taxon>Streptophyta</taxon>
        <taxon>Embryophyta</taxon>
        <taxon>Tracheophyta</taxon>
        <taxon>Spermatophyta</taxon>
        <taxon>Magnoliopsida</taxon>
        <taxon>eudicotyledons</taxon>
        <taxon>Gunneridae</taxon>
        <taxon>Pentapetalae</taxon>
        <taxon>rosids</taxon>
        <taxon>malvids</taxon>
        <taxon>Malvales</taxon>
        <taxon>Malvaceae</taxon>
        <taxon>Malvoideae</taxon>
        <taxon>Gossypium</taxon>
    </lineage>
</organism>
<dbReference type="CDD" id="cd01647">
    <property type="entry name" value="RT_LTR"/>
    <property type="match status" value="1"/>
</dbReference>
<dbReference type="InterPro" id="IPR000477">
    <property type="entry name" value="RT_dom"/>
</dbReference>
<dbReference type="InterPro" id="IPR053134">
    <property type="entry name" value="RNA-dir_DNA_polymerase"/>
</dbReference>
<evidence type="ECO:0000313" key="4">
    <source>
        <dbReference type="RefSeq" id="XP_016737990.1"/>
    </source>
</evidence>
<dbReference type="SMR" id="A0A1U8NG57"/>
<feature type="region of interest" description="Disordered" evidence="1">
    <location>
        <begin position="1"/>
        <end position="30"/>
    </location>
</feature>
<dbReference type="STRING" id="3635.A0A1U8NG57"/>
<proteinExistence type="predicted"/>
<accession>A0A1U8NG57</accession>
<dbReference type="Gene3D" id="3.30.70.270">
    <property type="match status" value="1"/>
</dbReference>
<reference evidence="4" key="2">
    <citation type="submission" date="2025-08" db="UniProtKB">
        <authorList>
            <consortium name="RefSeq"/>
        </authorList>
    </citation>
    <scope>IDENTIFICATION</scope>
</reference>
<dbReference type="InterPro" id="IPR043502">
    <property type="entry name" value="DNA/RNA_pol_sf"/>
</dbReference>
<dbReference type="Gene3D" id="3.10.10.10">
    <property type="entry name" value="HIV Type 1 Reverse Transcriptase, subunit A, domain 1"/>
    <property type="match status" value="1"/>
</dbReference>